<dbReference type="Proteomes" id="UP000569732">
    <property type="component" value="Unassembled WGS sequence"/>
</dbReference>
<dbReference type="Pfam" id="PF08245">
    <property type="entry name" value="Mur_ligase_M"/>
    <property type="match status" value="1"/>
</dbReference>
<reference evidence="2 3" key="1">
    <citation type="submission" date="2020-07" db="EMBL/GenBank/DDBJ databases">
        <title>Endozoicomonas sp. nov., isolated from sediment.</title>
        <authorList>
            <person name="Gu T."/>
        </authorList>
    </citation>
    <scope>NUCLEOTIDE SEQUENCE [LARGE SCALE GENOMIC DNA]</scope>
    <source>
        <strain evidence="2 3">SM1973</strain>
    </source>
</reference>
<dbReference type="PANTHER" id="PTHR43445:SF1">
    <property type="entry name" value="PGA SYNTHASE CAPB"/>
    <property type="match status" value="1"/>
</dbReference>
<dbReference type="RefSeq" id="WP_180569232.1">
    <property type="nucleotide sequence ID" value="NZ_JACCKB010000022.1"/>
</dbReference>
<dbReference type="EMBL" id="JACCKB010000022">
    <property type="protein sequence ID" value="NYZ67208.1"/>
    <property type="molecule type" value="Genomic_DNA"/>
</dbReference>
<dbReference type="GO" id="GO:0016881">
    <property type="term" value="F:acid-amino acid ligase activity"/>
    <property type="evidence" value="ECO:0007669"/>
    <property type="project" value="InterPro"/>
</dbReference>
<dbReference type="SUPFAM" id="SSF53623">
    <property type="entry name" value="MurD-like peptide ligases, catalytic domain"/>
    <property type="match status" value="1"/>
</dbReference>
<comment type="caution">
    <text evidence="2">The sequence shown here is derived from an EMBL/GenBank/DDBJ whole genome shotgun (WGS) entry which is preliminary data.</text>
</comment>
<dbReference type="NCBIfam" id="TIGR04012">
    <property type="entry name" value="poly_gGlu_PgsB"/>
    <property type="match status" value="1"/>
</dbReference>
<dbReference type="GO" id="GO:0016020">
    <property type="term" value="C:membrane"/>
    <property type="evidence" value="ECO:0007669"/>
    <property type="project" value="InterPro"/>
</dbReference>
<gene>
    <name evidence="2" type="primary">pgsB</name>
    <name evidence="2" type="ORF">H0A36_14415</name>
</gene>
<proteinExistence type="predicted"/>
<dbReference type="AlphaFoldDB" id="A0A853I970"/>
<dbReference type="InterPro" id="IPR036565">
    <property type="entry name" value="Mur-like_cat_sf"/>
</dbReference>
<dbReference type="PANTHER" id="PTHR43445">
    <property type="entry name" value="UDP-N-ACETYLMURAMATE--L-ALANINE LIGASE-RELATED"/>
    <property type="match status" value="1"/>
</dbReference>
<keyword evidence="3" id="KW-1185">Reference proteome</keyword>
<dbReference type="InterPro" id="IPR008337">
    <property type="entry name" value="Capsule_biosynth_CapB"/>
</dbReference>
<accession>A0A853I970</accession>
<evidence type="ECO:0000313" key="2">
    <source>
        <dbReference type="EMBL" id="NYZ67208.1"/>
    </source>
</evidence>
<evidence type="ECO:0000313" key="3">
    <source>
        <dbReference type="Proteomes" id="UP000569732"/>
    </source>
</evidence>
<dbReference type="Gene3D" id="3.40.1190.10">
    <property type="entry name" value="Mur-like, catalytic domain"/>
    <property type="match status" value="2"/>
</dbReference>
<dbReference type="PRINTS" id="PR01758">
    <property type="entry name" value="CAPSULEPROTB"/>
</dbReference>
<dbReference type="GO" id="GO:0005524">
    <property type="term" value="F:ATP binding"/>
    <property type="evidence" value="ECO:0007669"/>
    <property type="project" value="InterPro"/>
</dbReference>
<protein>
    <submittedName>
        <fullName evidence="2">Poly-gamma-glutamate synthase PgsB</fullName>
    </submittedName>
</protein>
<evidence type="ECO:0000259" key="1">
    <source>
        <dbReference type="Pfam" id="PF08245"/>
    </source>
</evidence>
<dbReference type="InterPro" id="IPR050061">
    <property type="entry name" value="MurCDEF_pg_biosynth"/>
</dbReference>
<dbReference type="InterPro" id="IPR013221">
    <property type="entry name" value="Mur_ligase_cen"/>
</dbReference>
<organism evidence="2 3">
    <name type="scientific">Spartinivicinus marinus</name>
    <dbReference type="NCBI Taxonomy" id="2994442"/>
    <lineage>
        <taxon>Bacteria</taxon>
        <taxon>Pseudomonadati</taxon>
        <taxon>Pseudomonadota</taxon>
        <taxon>Gammaproteobacteria</taxon>
        <taxon>Oceanospirillales</taxon>
        <taxon>Zooshikellaceae</taxon>
        <taxon>Spartinivicinus</taxon>
    </lineage>
</organism>
<feature type="domain" description="Mur ligase central" evidence="1">
    <location>
        <begin position="37"/>
        <end position="217"/>
    </location>
</feature>
<sequence length="406" mass="44522">MDIIVIMILLLFLIAITYLERRKHNRYLQSIPIRIHINGTRGKSSVARLIAAGLRQAGLKTLCKTTGSEAKLVLGNKDEITIKRGCIPNIIEQCKVVEFAESYRADVLIVECMALKPELQAYSELSLVKSTHGVITNSGPDHLDVMGPTERDVAKALAGTVPVNGKLYTNEKKYLNIFKKAAADRNSQLVALIASNSISSADMNGFSYIEHQENVALALSVCRDLGVDRQTALQGMWQSTPDLGAMDIKQLTWQETQLILVNAFAANDPLSSKLCWEQALERLVDNSHKIMLVNCRADRRERSIQLGKMCASLTDIDKLFVLGTGRQAFIKTAMQHGVAAELIEVPIDQTSKSLVEQFTLLGGHKLLVVGIGNIKGVAADLLAFFSRRSSSSSSSNIVDVLEVNFG</sequence>
<name>A0A853I970_9GAMM</name>
<dbReference type="GO" id="GO:0045227">
    <property type="term" value="P:capsule polysaccharide biosynthetic process"/>
    <property type="evidence" value="ECO:0007669"/>
    <property type="project" value="InterPro"/>
</dbReference>